<organism evidence="1 2">
    <name type="scientific">Roseburia amylophila</name>
    <dbReference type="NCBI Taxonomy" id="2981794"/>
    <lineage>
        <taxon>Bacteria</taxon>
        <taxon>Bacillati</taxon>
        <taxon>Bacillota</taxon>
        <taxon>Clostridia</taxon>
        <taxon>Lachnospirales</taxon>
        <taxon>Lachnospiraceae</taxon>
        <taxon>Roseburia</taxon>
    </lineage>
</organism>
<proteinExistence type="predicted"/>
<sequence>MIQNGKIRKAFKSDFKIVADFFAEKRLGRYNPKEHPEAICHVEAVLNLLRVFTNDKTYVKIEKTVAERVKAGEVITMCTFAEEMTNKGIEIGEAQGIKIGEAREKISVARNLLDLLTDEIIAEKVGLELAAVKELREETK</sequence>
<gene>
    <name evidence="1" type="ORF">LKD47_00615</name>
</gene>
<evidence type="ECO:0000313" key="2">
    <source>
        <dbReference type="Proteomes" id="UP001198893"/>
    </source>
</evidence>
<dbReference type="AlphaFoldDB" id="A0AAW4W7N2"/>
<comment type="caution">
    <text evidence="1">The sequence shown here is derived from an EMBL/GenBank/DDBJ whole genome shotgun (WGS) entry which is preliminary data.</text>
</comment>
<dbReference type="RefSeq" id="WP_227709394.1">
    <property type="nucleotide sequence ID" value="NZ_JAJEQW010000001.1"/>
</dbReference>
<dbReference type="EMBL" id="JAJEQW010000001">
    <property type="protein sequence ID" value="MCC2240801.1"/>
    <property type="molecule type" value="Genomic_DNA"/>
</dbReference>
<accession>A0AAW4W7N2</accession>
<evidence type="ECO:0000313" key="1">
    <source>
        <dbReference type="EMBL" id="MCC2240801.1"/>
    </source>
</evidence>
<evidence type="ECO:0008006" key="3">
    <source>
        <dbReference type="Google" id="ProtNLM"/>
    </source>
</evidence>
<name>A0AAW4W7N2_9FIRM</name>
<protein>
    <recommendedName>
        <fullName evidence="3">Transposase</fullName>
    </recommendedName>
</protein>
<dbReference type="Proteomes" id="UP001198893">
    <property type="component" value="Unassembled WGS sequence"/>
</dbReference>
<reference evidence="1" key="1">
    <citation type="submission" date="2021-10" db="EMBL/GenBank/DDBJ databases">
        <title>Anaerobic single-cell dispensing facilitates the cultivation of human gut bacteria.</title>
        <authorList>
            <person name="Afrizal A."/>
        </authorList>
    </citation>
    <scope>NUCLEOTIDE SEQUENCE</scope>
    <source>
        <strain evidence="1">CLA-AA-H204</strain>
    </source>
</reference>